<keyword evidence="5" id="KW-1185">Reference proteome</keyword>
<dbReference type="AlphaFoldDB" id="A0A132MKK3"/>
<dbReference type="InterPro" id="IPR000914">
    <property type="entry name" value="SBP_5_dom"/>
</dbReference>
<feature type="signal peptide" evidence="2">
    <location>
        <begin position="1"/>
        <end position="33"/>
    </location>
</feature>
<organism evidence="4 5">
    <name type="scientific">Carbonactinospora thermoautotrophica</name>
    <dbReference type="NCBI Taxonomy" id="1469144"/>
    <lineage>
        <taxon>Bacteria</taxon>
        <taxon>Bacillati</taxon>
        <taxon>Actinomycetota</taxon>
        <taxon>Actinomycetes</taxon>
        <taxon>Kitasatosporales</taxon>
        <taxon>Carbonactinosporaceae</taxon>
        <taxon>Carbonactinospora</taxon>
    </lineage>
</organism>
<dbReference type="Gene3D" id="3.10.105.10">
    <property type="entry name" value="Dipeptide-binding Protein, Domain 3"/>
    <property type="match status" value="1"/>
</dbReference>
<dbReference type="SUPFAM" id="SSF53850">
    <property type="entry name" value="Periplasmic binding protein-like II"/>
    <property type="match status" value="1"/>
</dbReference>
<feature type="domain" description="Solute-binding protein family 5" evidence="3">
    <location>
        <begin position="95"/>
        <end position="493"/>
    </location>
</feature>
<comment type="caution">
    <text evidence="4">The sequence shown here is derived from an EMBL/GenBank/DDBJ whole genome shotgun (WGS) entry which is preliminary data.</text>
</comment>
<dbReference type="InterPro" id="IPR039424">
    <property type="entry name" value="SBP_5"/>
</dbReference>
<accession>A0A132MKK3</accession>
<name>A0A132MKK3_9ACTN</name>
<dbReference type="STRING" id="1469144.LI90_27"/>
<proteinExistence type="predicted"/>
<dbReference type="Proteomes" id="UP000070188">
    <property type="component" value="Unassembled WGS sequence"/>
</dbReference>
<dbReference type="CDD" id="cd08506">
    <property type="entry name" value="PBP2_clavulanate_OppA2"/>
    <property type="match status" value="1"/>
</dbReference>
<sequence length="594" mass="65456">MNTPGGSRAARRFKRLLTLWTALSLLVAACAQGDVDRAGGPPRRGGTLRMIGAGDVDGMDTAVGYTAAANTLFRAVTRQLVAYPAAADPKARSRPVPDLAEAIPTPTDGGRTYEFRIRAGARWDTSPPRQITAADVARGFKRLCNPTGRRFGALGYYVGVIAGMDEFCAKFAKVTPAVEEIREFVEGHEIPGVEVVDERTVRFHLTRPAGDFLNILALPASSPVPVEALDHLPDSPEYRAHVISSGPYKIARYEPKKLIHLVRNPAWDPATDQVRKAWVDEIRIDQGYDETPVLRKLESGEADMSWDTFVPPRDISRLQEKQDPKLSSEDDGSLNPYLVINLRSPTAGHALGRLAVRQALNFAVDKQAIMWVCGGPAQVQPHSQILTPPLDGYQQYDLYPTPGNRGDPEQARDLLAQAGYPNGLTLTFLYRDSGKHPAVARQLQADLARAGIRLRLKAVDPDDFYNRYLRDPESGKAGEWDLAAPSWAPDWPGNAARSFFVPLLDGRRYGPGSVNYGGYDSPEVNRLIDEALQTSSPDQAADIWARADRLVMQDAPWVPLLTGRIVNYRAERVRNWVYLPLLKNGDPTNVWLAG</sequence>
<protein>
    <submittedName>
        <fullName evidence="4">Extracellular solute-binding protein family 5</fullName>
    </submittedName>
</protein>
<dbReference type="EMBL" id="LAXD01000001">
    <property type="protein sequence ID" value="KWW98407.1"/>
    <property type="molecule type" value="Genomic_DNA"/>
</dbReference>
<dbReference type="PATRIC" id="fig|1469144.10.peg.96"/>
<evidence type="ECO:0000256" key="1">
    <source>
        <dbReference type="SAM" id="MobiDB-lite"/>
    </source>
</evidence>
<dbReference type="GO" id="GO:0043190">
    <property type="term" value="C:ATP-binding cassette (ABC) transporter complex"/>
    <property type="evidence" value="ECO:0007669"/>
    <property type="project" value="InterPro"/>
</dbReference>
<dbReference type="Gene3D" id="3.40.190.10">
    <property type="entry name" value="Periplasmic binding protein-like II"/>
    <property type="match status" value="1"/>
</dbReference>
<dbReference type="InterPro" id="IPR030678">
    <property type="entry name" value="Peptide/Ni-bd"/>
</dbReference>
<reference evidence="5" key="1">
    <citation type="submission" date="2015-04" db="EMBL/GenBank/DDBJ databases">
        <title>Physiological reanalysis, assessment of diazotrophy, and genome sequences of multiple isolates of Streptomyces thermoautotrophicus.</title>
        <authorList>
            <person name="MacKellar D.C."/>
            <person name="Lieber L."/>
            <person name="Norman J."/>
            <person name="Bolger A."/>
            <person name="Tobin C."/>
            <person name="Murray J.W."/>
            <person name="Chang R."/>
            <person name="Ford T."/>
            <person name="Nguyen P.Q."/>
            <person name="Woodward J."/>
            <person name="Permingeat H."/>
            <person name="Joshi N.S."/>
            <person name="Silver P.A."/>
            <person name="Usadel B."/>
            <person name="Rutherford A.W."/>
            <person name="Friesen M."/>
            <person name="Prell J."/>
        </authorList>
    </citation>
    <scope>NUCLEOTIDE SEQUENCE [LARGE SCALE GENOMIC DNA]</scope>
    <source>
        <strain evidence="5">H1</strain>
    </source>
</reference>
<dbReference type="OrthoDB" id="5240629at2"/>
<dbReference type="RefSeq" id="WP_066883114.1">
    <property type="nucleotide sequence ID" value="NZ_LAXD01000001.1"/>
</dbReference>
<feature type="region of interest" description="Disordered" evidence="1">
    <location>
        <begin position="305"/>
        <end position="330"/>
    </location>
</feature>
<dbReference type="PANTHER" id="PTHR30290:SF83">
    <property type="entry name" value="ABC TRANSPORTER SUBSTRATE-BINDING PROTEIN"/>
    <property type="match status" value="1"/>
</dbReference>
<keyword evidence="2" id="KW-0732">Signal</keyword>
<feature type="compositionally biased region" description="Basic and acidic residues" evidence="1">
    <location>
        <begin position="314"/>
        <end position="328"/>
    </location>
</feature>
<evidence type="ECO:0000256" key="2">
    <source>
        <dbReference type="SAM" id="SignalP"/>
    </source>
</evidence>
<dbReference type="Pfam" id="PF00496">
    <property type="entry name" value="SBP_bac_5"/>
    <property type="match status" value="1"/>
</dbReference>
<evidence type="ECO:0000259" key="3">
    <source>
        <dbReference type="Pfam" id="PF00496"/>
    </source>
</evidence>
<evidence type="ECO:0000313" key="4">
    <source>
        <dbReference type="EMBL" id="KWW98407.1"/>
    </source>
</evidence>
<feature type="chain" id="PRO_5007452613" evidence="2">
    <location>
        <begin position="34"/>
        <end position="594"/>
    </location>
</feature>
<dbReference type="GO" id="GO:0042597">
    <property type="term" value="C:periplasmic space"/>
    <property type="evidence" value="ECO:0007669"/>
    <property type="project" value="UniProtKB-ARBA"/>
</dbReference>
<gene>
    <name evidence="4" type="ORF">LI90_27</name>
</gene>
<evidence type="ECO:0000313" key="5">
    <source>
        <dbReference type="Proteomes" id="UP000070188"/>
    </source>
</evidence>
<dbReference type="PIRSF" id="PIRSF002741">
    <property type="entry name" value="MppA"/>
    <property type="match status" value="1"/>
</dbReference>
<dbReference type="GO" id="GO:1904680">
    <property type="term" value="F:peptide transmembrane transporter activity"/>
    <property type="evidence" value="ECO:0007669"/>
    <property type="project" value="TreeGrafter"/>
</dbReference>
<dbReference type="GO" id="GO:0015833">
    <property type="term" value="P:peptide transport"/>
    <property type="evidence" value="ECO:0007669"/>
    <property type="project" value="TreeGrafter"/>
</dbReference>
<dbReference type="PANTHER" id="PTHR30290">
    <property type="entry name" value="PERIPLASMIC BINDING COMPONENT OF ABC TRANSPORTER"/>
    <property type="match status" value="1"/>
</dbReference>